<sequence length="507" mass="54567">MPEVRRGSLQVQSDPALANGLGTRTNSSGGGGAADRAAVDANASATDDDGTAANNSTRPGPGSAGARDVSFSDVRPPRLVRLDYPHRSADDVPPPRARSPVVGGGAGSATAPTSPISPGSSSANQQLPAFGRMSVDAPRRSLSYALRPPAEAYYDSRAATRREWQRRGRTLEEYYDDNPQLLPQLPFTWHHGWRRWRLFIFAFLVFVDASALPIALYYGLHYAGHVEGWIIFAVVTTIWGGPTYLEFAIRTLRLIKKERFYRPLGTDSRWCFDMLTWVSVVTITAVTALFVVGSAPHIVWLRVLCMPAPAILYCLGGSLLLITLFHAMAWPAPFRISSTAKGELVHPGVYYFIEDVVAVNAGAGRPYREALAARYRASPRFRRMLYVQSLFWSIPALVLAVPLTVIAVIHPVPATAAYGVCWAVPFLWCALWGAISVWWCKRDMVRERLEWEADTTGGSGGDGLTTAGSAAAAAAAAMREVKEGTASPARSETAGTGGSGSAGGGTA</sequence>
<evidence type="ECO:0000256" key="1">
    <source>
        <dbReference type="SAM" id="MobiDB-lite"/>
    </source>
</evidence>
<reference evidence="3" key="1">
    <citation type="submission" date="2021-11" db="EMBL/GenBank/DDBJ databases">
        <title>Purpureocillium_takamizusanense_genome.</title>
        <authorList>
            <person name="Nguyen N.-H."/>
        </authorList>
    </citation>
    <scope>NUCLEOTIDE SEQUENCE</scope>
    <source>
        <strain evidence="3">PT3</strain>
    </source>
</reference>
<feature type="transmembrane region" description="Helical" evidence="2">
    <location>
        <begin position="416"/>
        <end position="440"/>
    </location>
</feature>
<feature type="transmembrane region" description="Helical" evidence="2">
    <location>
        <begin position="198"/>
        <end position="218"/>
    </location>
</feature>
<feature type="transmembrane region" description="Helical" evidence="2">
    <location>
        <begin position="270"/>
        <end position="293"/>
    </location>
</feature>
<keyword evidence="2" id="KW-1133">Transmembrane helix</keyword>
<dbReference type="KEGG" id="ptkz:JDV02_004375"/>
<dbReference type="Proteomes" id="UP000829364">
    <property type="component" value="Chromosome 3"/>
</dbReference>
<keyword evidence="2" id="KW-0472">Membrane</keyword>
<organism evidence="3 4">
    <name type="scientific">Purpureocillium takamizusanense</name>
    <dbReference type="NCBI Taxonomy" id="2060973"/>
    <lineage>
        <taxon>Eukaryota</taxon>
        <taxon>Fungi</taxon>
        <taxon>Dikarya</taxon>
        <taxon>Ascomycota</taxon>
        <taxon>Pezizomycotina</taxon>
        <taxon>Sordariomycetes</taxon>
        <taxon>Hypocreomycetidae</taxon>
        <taxon>Hypocreales</taxon>
        <taxon>Ophiocordycipitaceae</taxon>
        <taxon>Purpureocillium</taxon>
    </lineage>
</organism>
<feature type="region of interest" description="Disordered" evidence="1">
    <location>
        <begin position="478"/>
        <end position="507"/>
    </location>
</feature>
<feature type="compositionally biased region" description="Basic and acidic residues" evidence="1">
    <location>
        <begin position="80"/>
        <end position="90"/>
    </location>
</feature>
<feature type="transmembrane region" description="Helical" evidence="2">
    <location>
        <begin position="230"/>
        <end position="249"/>
    </location>
</feature>
<dbReference type="AlphaFoldDB" id="A0A9Q8QG76"/>
<dbReference type="PANTHER" id="PTHR42024:SF1">
    <property type="entry name" value="AMINO ACID PERMEASE_ SLC12A DOMAIN-CONTAINING PROTEIN"/>
    <property type="match status" value="1"/>
</dbReference>
<proteinExistence type="predicted"/>
<dbReference type="OrthoDB" id="4838853at2759"/>
<feature type="transmembrane region" description="Helical" evidence="2">
    <location>
        <begin position="390"/>
        <end position="410"/>
    </location>
</feature>
<feature type="compositionally biased region" description="Low complexity" evidence="1">
    <location>
        <begin position="34"/>
        <end position="45"/>
    </location>
</feature>
<dbReference type="RefSeq" id="XP_047841563.1">
    <property type="nucleotide sequence ID" value="XM_047985586.1"/>
</dbReference>
<feature type="region of interest" description="Disordered" evidence="1">
    <location>
        <begin position="1"/>
        <end position="124"/>
    </location>
</feature>
<feature type="compositionally biased region" description="Gly residues" evidence="1">
    <location>
        <begin position="495"/>
        <end position="507"/>
    </location>
</feature>
<dbReference type="GeneID" id="72066330"/>
<keyword evidence="4" id="KW-1185">Reference proteome</keyword>
<name>A0A9Q8QG76_9HYPO</name>
<evidence type="ECO:0000313" key="4">
    <source>
        <dbReference type="Proteomes" id="UP000829364"/>
    </source>
</evidence>
<protein>
    <submittedName>
        <fullName evidence="3">Uncharacterized protein</fullName>
    </submittedName>
</protein>
<accession>A0A9Q8QG76</accession>
<feature type="transmembrane region" description="Helical" evidence="2">
    <location>
        <begin position="299"/>
        <end position="325"/>
    </location>
</feature>
<evidence type="ECO:0000256" key="2">
    <source>
        <dbReference type="SAM" id="Phobius"/>
    </source>
</evidence>
<evidence type="ECO:0000313" key="3">
    <source>
        <dbReference type="EMBL" id="UNI18082.1"/>
    </source>
</evidence>
<keyword evidence="2" id="KW-0812">Transmembrane</keyword>
<dbReference type="PANTHER" id="PTHR42024">
    <property type="entry name" value="AMINO ACID PERMEASE_ SLC12A DOMAIN-CONTAINING PROTEIN"/>
    <property type="match status" value="1"/>
</dbReference>
<feature type="compositionally biased region" description="Polar residues" evidence="1">
    <location>
        <begin position="114"/>
        <end position="124"/>
    </location>
</feature>
<dbReference type="EMBL" id="CP086356">
    <property type="protein sequence ID" value="UNI18082.1"/>
    <property type="molecule type" value="Genomic_DNA"/>
</dbReference>
<gene>
    <name evidence="3" type="ORF">JDV02_004375</name>
</gene>